<dbReference type="EMBL" id="JASCZI010000138">
    <property type="protein sequence ID" value="MED6109266.1"/>
    <property type="molecule type" value="Genomic_DNA"/>
</dbReference>
<reference evidence="2 3" key="1">
    <citation type="journal article" date="2023" name="Plants (Basel)">
        <title>Bridging the Gap: Combining Genomics and Transcriptomics Approaches to Understand Stylosanthes scabra, an Orphan Legume from the Brazilian Caatinga.</title>
        <authorList>
            <person name="Ferreira-Neto J.R.C."/>
            <person name="da Silva M.D."/>
            <person name="Binneck E."/>
            <person name="de Melo N.F."/>
            <person name="da Silva R.H."/>
            <person name="de Melo A.L.T.M."/>
            <person name="Pandolfi V."/>
            <person name="Bustamante F.O."/>
            <person name="Brasileiro-Vidal A.C."/>
            <person name="Benko-Iseppon A.M."/>
        </authorList>
    </citation>
    <scope>NUCLEOTIDE SEQUENCE [LARGE SCALE GENOMIC DNA]</scope>
    <source>
        <tissue evidence="2">Leaves</tissue>
    </source>
</reference>
<gene>
    <name evidence="2" type="ORF">PIB30_031811</name>
</gene>
<evidence type="ECO:0000259" key="1">
    <source>
        <dbReference type="Pfam" id="PF12146"/>
    </source>
</evidence>
<feature type="domain" description="Serine aminopeptidase S33" evidence="1">
    <location>
        <begin position="31"/>
        <end position="136"/>
    </location>
</feature>
<dbReference type="Gene3D" id="3.40.50.1820">
    <property type="entry name" value="alpha/beta hydrolase"/>
    <property type="match status" value="1"/>
</dbReference>
<comment type="caution">
    <text evidence="2">The sequence shown here is derived from an EMBL/GenBank/DDBJ whole genome shotgun (WGS) entry which is preliminary data.</text>
</comment>
<evidence type="ECO:0000313" key="2">
    <source>
        <dbReference type="EMBL" id="MED6109266.1"/>
    </source>
</evidence>
<organism evidence="2 3">
    <name type="scientific">Stylosanthes scabra</name>
    <dbReference type="NCBI Taxonomy" id="79078"/>
    <lineage>
        <taxon>Eukaryota</taxon>
        <taxon>Viridiplantae</taxon>
        <taxon>Streptophyta</taxon>
        <taxon>Embryophyta</taxon>
        <taxon>Tracheophyta</taxon>
        <taxon>Spermatophyta</taxon>
        <taxon>Magnoliopsida</taxon>
        <taxon>eudicotyledons</taxon>
        <taxon>Gunneridae</taxon>
        <taxon>Pentapetalae</taxon>
        <taxon>rosids</taxon>
        <taxon>fabids</taxon>
        <taxon>Fabales</taxon>
        <taxon>Fabaceae</taxon>
        <taxon>Papilionoideae</taxon>
        <taxon>50 kb inversion clade</taxon>
        <taxon>dalbergioids sensu lato</taxon>
        <taxon>Dalbergieae</taxon>
        <taxon>Pterocarpus clade</taxon>
        <taxon>Stylosanthes</taxon>
    </lineage>
</organism>
<accession>A0ABU6QBY2</accession>
<sequence>MAAVTGEKKVIIPNKNGNKLVGILNDSGTTEIVVLCHGSQASKENRIMVNLAAALQNAGISAFRFDFSGNGESEGSFDFANYLGEVEDIHSVAQHLREANRTVSTIIGHSKGANAVLLYASKYHDIKTVVNLSGRYDLKGGLEECLGKDFMERISKDGFIELKTNSGSVDYRVTEESLKGRLNLNMHEQCQQIGKDCGVFTVHGTADLVIPVGDAFEFAKIVPNHKLHIIEGADHEYTDNQAELASVVVNFIKETMQLDKSAAN</sequence>
<protein>
    <recommendedName>
        <fullName evidence="1">Serine aminopeptidase S33 domain-containing protein</fullName>
    </recommendedName>
</protein>
<dbReference type="SUPFAM" id="SSF53474">
    <property type="entry name" value="alpha/beta-Hydrolases"/>
    <property type="match status" value="1"/>
</dbReference>
<dbReference type="PANTHER" id="PTHR42886">
    <property type="entry name" value="RE40534P-RELATED"/>
    <property type="match status" value="1"/>
</dbReference>
<keyword evidence="3" id="KW-1185">Reference proteome</keyword>
<evidence type="ECO:0000313" key="3">
    <source>
        <dbReference type="Proteomes" id="UP001341840"/>
    </source>
</evidence>
<dbReference type="Proteomes" id="UP001341840">
    <property type="component" value="Unassembled WGS sequence"/>
</dbReference>
<dbReference type="InterPro" id="IPR022742">
    <property type="entry name" value="Hydrolase_4"/>
</dbReference>
<name>A0ABU6QBY2_9FABA</name>
<dbReference type="Pfam" id="PF12146">
    <property type="entry name" value="Hydrolase_4"/>
    <property type="match status" value="1"/>
</dbReference>
<dbReference type="PANTHER" id="PTHR42886:SF49">
    <property type="entry name" value="BAAT_ACYL-COA THIOESTER HYDROLASE CARBOXY-TERMINAL PROTEIN"/>
    <property type="match status" value="1"/>
</dbReference>
<dbReference type="InterPro" id="IPR029058">
    <property type="entry name" value="AB_hydrolase_fold"/>
</dbReference>
<proteinExistence type="predicted"/>